<feature type="region of interest" description="Disordered" evidence="2">
    <location>
        <begin position="174"/>
        <end position="249"/>
    </location>
</feature>
<dbReference type="AlphaFoldDB" id="A0A7J6U6E3"/>
<evidence type="ECO:0000313" key="5">
    <source>
        <dbReference type="Proteomes" id="UP000574390"/>
    </source>
</evidence>
<evidence type="ECO:0000259" key="3">
    <source>
        <dbReference type="PROSITE" id="PS50966"/>
    </source>
</evidence>
<evidence type="ECO:0000256" key="1">
    <source>
        <dbReference type="PROSITE-ProRule" id="PRU00325"/>
    </source>
</evidence>
<dbReference type="GO" id="GO:0008270">
    <property type="term" value="F:zinc ion binding"/>
    <property type="evidence" value="ECO:0007669"/>
    <property type="project" value="UniProtKB-KW"/>
</dbReference>
<feature type="compositionally biased region" description="Basic residues" evidence="2">
    <location>
        <begin position="210"/>
        <end position="219"/>
    </location>
</feature>
<proteinExistence type="predicted"/>
<accession>A0A7J6U6E3</accession>
<evidence type="ECO:0000256" key="2">
    <source>
        <dbReference type="SAM" id="MobiDB-lite"/>
    </source>
</evidence>
<dbReference type="InterPro" id="IPR007527">
    <property type="entry name" value="Znf_SWIM"/>
</dbReference>
<keyword evidence="1" id="KW-0863">Zinc-finger</keyword>
<dbReference type="EMBL" id="JABANM010002560">
    <property type="protein sequence ID" value="KAF4752360.1"/>
    <property type="molecule type" value="Genomic_DNA"/>
</dbReference>
<reference evidence="4 5" key="1">
    <citation type="submission" date="2020-04" db="EMBL/GenBank/DDBJ databases">
        <title>Perkinsus olseni comparative genomics.</title>
        <authorList>
            <person name="Bogema D.R."/>
        </authorList>
    </citation>
    <scope>NUCLEOTIDE SEQUENCE [LARGE SCALE GENOMIC DNA]</scope>
    <source>
        <strain evidence="4">ATCC PRA-205</strain>
    </source>
</reference>
<dbReference type="PROSITE" id="PS50966">
    <property type="entry name" value="ZF_SWIM"/>
    <property type="match status" value="1"/>
</dbReference>
<sequence>MVPSKALLQSAANQDVVDSMIAQLYLRHQGAAAAEWDDWSQIRTAIEDILIIDARPGMRYFCTCYQSKQAKKKKKTCDHSLGVELLVQGHLGPYQIQDLLDFGPKSVGRPKYDTTAALEIDDAHRERGEQIDNNMARGPPNAVILPPRRARRYVQSLRPSQATAHNLLKYSHAQAGGDNDVDRSPEADDNTVLGDGSSATASPIQIRTPPLRKRLRKKNRPDYQQMEYGRTVLVKRRQSTPSPLCEPHP</sequence>
<evidence type="ECO:0000313" key="4">
    <source>
        <dbReference type="EMBL" id="KAF4752360.1"/>
    </source>
</evidence>
<keyword evidence="1" id="KW-0479">Metal-binding</keyword>
<feature type="domain" description="SWIM-type" evidence="3">
    <location>
        <begin position="47"/>
        <end position="88"/>
    </location>
</feature>
<protein>
    <recommendedName>
        <fullName evidence="3">SWIM-type domain-containing protein</fullName>
    </recommendedName>
</protein>
<gene>
    <name evidence="4" type="ORF">FOZ62_000602</name>
</gene>
<keyword evidence="1" id="KW-0862">Zinc</keyword>
<comment type="caution">
    <text evidence="4">The sequence shown here is derived from an EMBL/GenBank/DDBJ whole genome shotgun (WGS) entry which is preliminary data.</text>
</comment>
<organism evidence="4 5">
    <name type="scientific">Perkinsus olseni</name>
    <name type="common">Perkinsus atlanticus</name>
    <dbReference type="NCBI Taxonomy" id="32597"/>
    <lineage>
        <taxon>Eukaryota</taxon>
        <taxon>Sar</taxon>
        <taxon>Alveolata</taxon>
        <taxon>Perkinsozoa</taxon>
        <taxon>Perkinsea</taxon>
        <taxon>Perkinsida</taxon>
        <taxon>Perkinsidae</taxon>
        <taxon>Perkinsus</taxon>
    </lineage>
</organism>
<name>A0A7J6U6E3_PEROL</name>
<dbReference type="Proteomes" id="UP000574390">
    <property type="component" value="Unassembled WGS sequence"/>
</dbReference>